<dbReference type="Gene3D" id="3.30.700.10">
    <property type="entry name" value="Glycoprotein, Type 4 Pilin"/>
    <property type="match status" value="1"/>
</dbReference>
<gene>
    <name evidence="7" type="ORF">COX05_03690</name>
</gene>
<feature type="transmembrane region" description="Helical" evidence="6">
    <location>
        <begin position="12"/>
        <end position="33"/>
    </location>
</feature>
<dbReference type="Pfam" id="PF07963">
    <property type="entry name" value="N_methyl"/>
    <property type="match status" value="1"/>
</dbReference>
<keyword evidence="4 6" id="KW-1133">Transmembrane helix</keyword>
<accession>A0A2H0BF98</accession>
<dbReference type="InterPro" id="IPR045584">
    <property type="entry name" value="Pilin-like"/>
</dbReference>
<evidence type="ECO:0000256" key="4">
    <source>
        <dbReference type="ARBA" id="ARBA00022989"/>
    </source>
</evidence>
<dbReference type="AlphaFoldDB" id="A0A2H0BF98"/>
<reference evidence="7 8" key="1">
    <citation type="submission" date="2017-09" db="EMBL/GenBank/DDBJ databases">
        <title>Depth-based differentiation of microbial function through sediment-hosted aquifers and enrichment of novel symbionts in the deep terrestrial subsurface.</title>
        <authorList>
            <person name="Probst A.J."/>
            <person name="Ladd B."/>
            <person name="Jarett J.K."/>
            <person name="Geller-Mcgrath D.E."/>
            <person name="Sieber C.M."/>
            <person name="Emerson J.B."/>
            <person name="Anantharaman K."/>
            <person name="Thomas B.C."/>
            <person name="Malmstrom R."/>
            <person name="Stieglmeier M."/>
            <person name="Klingl A."/>
            <person name="Woyke T."/>
            <person name="Ryan C.M."/>
            <person name="Banfield J.F."/>
        </authorList>
    </citation>
    <scope>NUCLEOTIDE SEQUENCE [LARGE SCALE GENOMIC DNA]</scope>
    <source>
        <strain evidence="7">CG22_combo_CG10-13_8_21_14_all_39_12</strain>
    </source>
</reference>
<dbReference type="PANTHER" id="PTHR30093:SF44">
    <property type="entry name" value="TYPE II SECRETION SYSTEM CORE PROTEIN G"/>
    <property type="match status" value="1"/>
</dbReference>
<evidence type="ECO:0000256" key="6">
    <source>
        <dbReference type="SAM" id="Phobius"/>
    </source>
</evidence>
<comment type="subcellular location">
    <subcellularLocation>
        <location evidence="1">Membrane</location>
        <topology evidence="1">Single-pass membrane protein</topology>
    </subcellularLocation>
</comment>
<dbReference type="PRINTS" id="PR00813">
    <property type="entry name" value="BCTERIALGSPG"/>
</dbReference>
<dbReference type="NCBIfam" id="TIGR02532">
    <property type="entry name" value="IV_pilin_GFxxxE"/>
    <property type="match status" value="1"/>
</dbReference>
<keyword evidence="3 6" id="KW-0812">Transmembrane</keyword>
<dbReference type="Proteomes" id="UP000228495">
    <property type="component" value="Unassembled WGS sequence"/>
</dbReference>
<evidence type="ECO:0000256" key="1">
    <source>
        <dbReference type="ARBA" id="ARBA00004167"/>
    </source>
</evidence>
<dbReference type="EMBL" id="PCSU01000063">
    <property type="protein sequence ID" value="PIP56321.1"/>
    <property type="molecule type" value="Genomic_DNA"/>
</dbReference>
<comment type="caution">
    <text evidence="7">The sequence shown here is derived from an EMBL/GenBank/DDBJ whole genome shotgun (WGS) entry which is preliminary data.</text>
</comment>
<dbReference type="GO" id="GO:0016020">
    <property type="term" value="C:membrane"/>
    <property type="evidence" value="ECO:0007669"/>
    <property type="project" value="UniProtKB-SubCell"/>
</dbReference>
<dbReference type="InterPro" id="IPR012902">
    <property type="entry name" value="N_methyl_site"/>
</dbReference>
<evidence type="ECO:0008006" key="9">
    <source>
        <dbReference type="Google" id="ProtNLM"/>
    </source>
</evidence>
<dbReference type="InterPro" id="IPR000983">
    <property type="entry name" value="Bac_GSPG_pilin"/>
</dbReference>
<evidence type="ECO:0000313" key="7">
    <source>
        <dbReference type="EMBL" id="PIP56321.1"/>
    </source>
</evidence>
<evidence type="ECO:0000256" key="5">
    <source>
        <dbReference type="ARBA" id="ARBA00023136"/>
    </source>
</evidence>
<dbReference type="SUPFAM" id="SSF54523">
    <property type="entry name" value="Pili subunits"/>
    <property type="match status" value="1"/>
</dbReference>
<proteinExistence type="predicted"/>
<keyword evidence="5 6" id="KW-0472">Membrane</keyword>
<name>A0A2H0BF98_UNCKA</name>
<protein>
    <recommendedName>
        <fullName evidence="9">Type II secretion system protein GspG C-terminal domain-containing protein</fullName>
    </recommendedName>
</protein>
<dbReference type="GO" id="GO:0015627">
    <property type="term" value="C:type II protein secretion system complex"/>
    <property type="evidence" value="ECO:0007669"/>
    <property type="project" value="InterPro"/>
</dbReference>
<evidence type="ECO:0000256" key="2">
    <source>
        <dbReference type="ARBA" id="ARBA00022481"/>
    </source>
</evidence>
<dbReference type="GO" id="GO:0015628">
    <property type="term" value="P:protein secretion by the type II secretion system"/>
    <property type="evidence" value="ECO:0007669"/>
    <property type="project" value="InterPro"/>
</dbReference>
<organism evidence="7 8">
    <name type="scientific">candidate division WWE3 bacterium CG22_combo_CG10-13_8_21_14_all_39_12</name>
    <dbReference type="NCBI Taxonomy" id="1975094"/>
    <lineage>
        <taxon>Bacteria</taxon>
        <taxon>Katanobacteria</taxon>
    </lineage>
</organism>
<evidence type="ECO:0000313" key="8">
    <source>
        <dbReference type="Proteomes" id="UP000228495"/>
    </source>
</evidence>
<sequence>MKNPSPTSFSAFTLIELMVVIAIIGILSGIGIVNFSGSITRAQEAEVTSYLKELKDTIRIAQIDTGLYLGEITGDYCTVCGVCTGGIDLRNIDTTHACYVDAQDSITKIEEATRGVVTNLADNIRDPWGSPYLMDENEYEPGFPPCRQDYIVSVGPDGIFGNGDDIRETLAFSRVCP</sequence>
<keyword evidence="2" id="KW-0488">Methylation</keyword>
<dbReference type="PANTHER" id="PTHR30093">
    <property type="entry name" value="GENERAL SECRETION PATHWAY PROTEIN G"/>
    <property type="match status" value="1"/>
</dbReference>
<evidence type="ECO:0000256" key="3">
    <source>
        <dbReference type="ARBA" id="ARBA00022692"/>
    </source>
</evidence>